<feature type="domain" description="Bacterioopsin transcriptional activator GAF and HTH associated" evidence="4">
    <location>
        <begin position="28"/>
        <end position="130"/>
    </location>
</feature>
<keyword evidence="6" id="KW-1185">Reference proteome</keyword>
<accession>W0JL78</accession>
<sequence>MVSIVDIELAASETGLGDVFDAIPSLSCEMEQVIASRNRTLWLSGADLPDLESALAASSTVDRYTKIGGGDDRWLFDLEFDPDIVDVFEIVRSEDGTVLSATADSGVWRLSVRFLEREAVGTFYERLRSTGITPEIVRLYDPTTELHAQYGLTSQQYRTLLAAIDRGYFEIPRKITMKELSDELSVSHQALSEQLRRAYRALIVAEFEQSATRSKPKSISIN</sequence>
<dbReference type="RefSeq" id="WP_049952528.1">
    <property type="nucleotide sequence ID" value="NZ_CP007055.1"/>
</dbReference>
<evidence type="ECO:0000313" key="6">
    <source>
        <dbReference type="Proteomes" id="UP000019024"/>
    </source>
</evidence>
<keyword evidence="1" id="KW-0805">Transcription regulation</keyword>
<dbReference type="Proteomes" id="UP000019024">
    <property type="component" value="Chromosome"/>
</dbReference>
<dbReference type="EMBL" id="CP007055">
    <property type="protein sequence ID" value="AHF99323.1"/>
    <property type="molecule type" value="Genomic_DNA"/>
</dbReference>
<reference evidence="5 6" key="1">
    <citation type="submission" date="2014-01" db="EMBL/GenBank/DDBJ databases">
        <authorList>
            <consortium name="DOE Joint Genome Institute"/>
            <person name="Anderson I."/>
            <person name="Huntemann M."/>
            <person name="Han J."/>
            <person name="Chen A."/>
            <person name="Kyrpides N."/>
            <person name="Mavromatis K."/>
            <person name="Markowitz V."/>
            <person name="Palaniappan K."/>
            <person name="Ivanova N."/>
            <person name="Schaumberg A."/>
            <person name="Pati A."/>
            <person name="Liolios K."/>
            <person name="Nordberg H.P."/>
            <person name="Cantor M.N."/>
            <person name="Hua S.X."/>
            <person name="Woyke T."/>
        </authorList>
    </citation>
    <scope>NUCLEOTIDE SEQUENCE [LARGE SCALE GENOMIC DNA]</scope>
    <source>
        <strain evidence="5 6">XH-48</strain>
    </source>
</reference>
<protein>
    <submittedName>
        <fullName evidence="5">Bacterio-opsin activator</fullName>
    </submittedName>
</protein>
<dbReference type="PANTHER" id="PTHR34236:SF1">
    <property type="entry name" value="DIMETHYL SULFOXIDE REDUCTASE TRANSCRIPTIONAL ACTIVATOR"/>
    <property type="match status" value="1"/>
</dbReference>
<evidence type="ECO:0000256" key="2">
    <source>
        <dbReference type="ARBA" id="ARBA00023163"/>
    </source>
</evidence>
<dbReference type="KEGG" id="hlr:HALLA_11085"/>
<dbReference type="Gene3D" id="1.10.10.10">
    <property type="entry name" value="Winged helix-like DNA-binding domain superfamily/Winged helix DNA-binding domain"/>
    <property type="match status" value="1"/>
</dbReference>
<evidence type="ECO:0000313" key="5">
    <source>
        <dbReference type="EMBL" id="AHF99323.1"/>
    </source>
</evidence>
<evidence type="ECO:0000259" key="4">
    <source>
        <dbReference type="Pfam" id="PF15915"/>
    </source>
</evidence>
<dbReference type="Pfam" id="PF15915">
    <property type="entry name" value="BAT"/>
    <property type="match status" value="1"/>
</dbReference>
<dbReference type="eggNOG" id="arCOG02280">
    <property type="taxonomic scope" value="Archaea"/>
</dbReference>
<gene>
    <name evidence="5" type="ORF">HALLA_11085</name>
</gene>
<evidence type="ECO:0000256" key="1">
    <source>
        <dbReference type="ARBA" id="ARBA00023015"/>
    </source>
</evidence>
<name>W0JL78_9EURY</name>
<organism evidence="5 6">
    <name type="scientific">Halostagnicola larsenii XH-48</name>
    <dbReference type="NCBI Taxonomy" id="797299"/>
    <lineage>
        <taxon>Archaea</taxon>
        <taxon>Methanobacteriati</taxon>
        <taxon>Methanobacteriota</taxon>
        <taxon>Stenosarchaea group</taxon>
        <taxon>Halobacteria</taxon>
        <taxon>Halobacteriales</taxon>
        <taxon>Natrialbaceae</taxon>
        <taxon>Halostagnicola</taxon>
    </lineage>
</organism>
<dbReference type="HOGENOM" id="CLU_076274_2_0_2"/>
<dbReference type="InterPro" id="IPR036388">
    <property type="entry name" value="WH-like_DNA-bd_sf"/>
</dbReference>
<proteinExistence type="predicted"/>
<dbReference type="AlphaFoldDB" id="W0JL78"/>
<dbReference type="GeneID" id="25145004"/>
<dbReference type="InterPro" id="IPR031803">
    <property type="entry name" value="BAT_GAF/HTH-assoc"/>
</dbReference>
<dbReference type="OrthoDB" id="194393at2157"/>
<dbReference type="STRING" id="797299.HALLA_11085"/>
<dbReference type="Pfam" id="PF04967">
    <property type="entry name" value="HTH_10"/>
    <property type="match status" value="1"/>
</dbReference>
<evidence type="ECO:0000259" key="3">
    <source>
        <dbReference type="Pfam" id="PF04967"/>
    </source>
</evidence>
<feature type="domain" description="HTH bat-type" evidence="3">
    <location>
        <begin position="152"/>
        <end position="203"/>
    </location>
</feature>
<keyword evidence="2" id="KW-0804">Transcription</keyword>
<dbReference type="InterPro" id="IPR007050">
    <property type="entry name" value="HTH_bacterioopsin"/>
</dbReference>
<dbReference type="PANTHER" id="PTHR34236">
    <property type="entry name" value="DIMETHYL SULFOXIDE REDUCTASE TRANSCRIPTIONAL ACTIVATOR"/>
    <property type="match status" value="1"/>
</dbReference>